<accession>A0AAD7AG72</accession>
<gene>
    <name evidence="1" type="ORF">DFH08DRAFT_1075312</name>
</gene>
<keyword evidence="2" id="KW-1185">Reference proteome</keyword>
<evidence type="ECO:0000313" key="1">
    <source>
        <dbReference type="EMBL" id="KAJ7357996.1"/>
    </source>
</evidence>
<protein>
    <submittedName>
        <fullName evidence="1">Uncharacterized protein</fullName>
    </submittedName>
</protein>
<organism evidence="1 2">
    <name type="scientific">Mycena albidolilacea</name>
    <dbReference type="NCBI Taxonomy" id="1033008"/>
    <lineage>
        <taxon>Eukaryota</taxon>
        <taxon>Fungi</taxon>
        <taxon>Dikarya</taxon>
        <taxon>Basidiomycota</taxon>
        <taxon>Agaricomycotina</taxon>
        <taxon>Agaricomycetes</taxon>
        <taxon>Agaricomycetidae</taxon>
        <taxon>Agaricales</taxon>
        <taxon>Marasmiineae</taxon>
        <taxon>Mycenaceae</taxon>
        <taxon>Mycena</taxon>
    </lineage>
</organism>
<comment type="caution">
    <text evidence="1">The sequence shown here is derived from an EMBL/GenBank/DDBJ whole genome shotgun (WGS) entry which is preliminary data.</text>
</comment>
<sequence length="249" mass="27608">MTPRIPLELSDYILDALSTDHKTVGVCGLVSIDWVPRSRHILFSTVNLSSSNSRRFHELLGSPACTFASSVSHLGIAAETDAGTVQEAFYRLVTSSSFGRLACVQSLQLSNVDWTCFSVSQQSSLESGLARLTHLAKLELRSMSFHDLKGALRVVSFFPFIHHIRLIDVRFSKYLEYNISSAKTHQIPLAWQVVEIDAGDAIPSFLHCLSANLAVAPVGIRLLKFLHINPGHYPYVEEALRTIDFKPPS</sequence>
<dbReference type="AlphaFoldDB" id="A0AAD7AG72"/>
<name>A0AAD7AG72_9AGAR</name>
<reference evidence="1" key="1">
    <citation type="submission" date="2023-03" db="EMBL/GenBank/DDBJ databases">
        <title>Massive genome expansion in bonnet fungi (Mycena s.s.) driven by repeated elements and novel gene families across ecological guilds.</title>
        <authorList>
            <consortium name="Lawrence Berkeley National Laboratory"/>
            <person name="Harder C.B."/>
            <person name="Miyauchi S."/>
            <person name="Viragh M."/>
            <person name="Kuo A."/>
            <person name="Thoen E."/>
            <person name="Andreopoulos B."/>
            <person name="Lu D."/>
            <person name="Skrede I."/>
            <person name="Drula E."/>
            <person name="Henrissat B."/>
            <person name="Morin E."/>
            <person name="Kohler A."/>
            <person name="Barry K."/>
            <person name="LaButti K."/>
            <person name="Morin E."/>
            <person name="Salamov A."/>
            <person name="Lipzen A."/>
            <person name="Mereny Z."/>
            <person name="Hegedus B."/>
            <person name="Baldrian P."/>
            <person name="Stursova M."/>
            <person name="Weitz H."/>
            <person name="Taylor A."/>
            <person name="Grigoriev I.V."/>
            <person name="Nagy L.G."/>
            <person name="Martin F."/>
            <person name="Kauserud H."/>
        </authorList>
    </citation>
    <scope>NUCLEOTIDE SEQUENCE</scope>
    <source>
        <strain evidence="1">CBHHK002</strain>
    </source>
</reference>
<dbReference type="EMBL" id="JARIHO010000007">
    <property type="protein sequence ID" value="KAJ7357996.1"/>
    <property type="molecule type" value="Genomic_DNA"/>
</dbReference>
<evidence type="ECO:0000313" key="2">
    <source>
        <dbReference type="Proteomes" id="UP001218218"/>
    </source>
</evidence>
<dbReference type="Proteomes" id="UP001218218">
    <property type="component" value="Unassembled WGS sequence"/>
</dbReference>
<proteinExistence type="predicted"/>